<reference evidence="1 2" key="1">
    <citation type="submission" date="2018-05" db="EMBL/GenBank/DDBJ databases">
        <title>Acuticoccus sediminis sp. nov., isolated from deep-sea sediment of Indian Ocean.</title>
        <authorList>
            <person name="Liu X."/>
            <person name="Lai Q."/>
            <person name="Du Y."/>
            <person name="Sun F."/>
            <person name="Zhang X."/>
            <person name="Wang S."/>
            <person name="Shao Z."/>
        </authorList>
    </citation>
    <scope>NUCLEOTIDE SEQUENCE [LARGE SCALE GENOMIC DNA]</scope>
    <source>
        <strain evidence="1 2">PTG4-2</strain>
    </source>
</reference>
<dbReference type="Proteomes" id="UP000249590">
    <property type="component" value="Unassembled WGS sequence"/>
</dbReference>
<sequence length="84" mass="9502">MTIELKDTYDIDDVRSGITTSLDALESIRQRVRLIRLAVTSDLLGDYGSDPIAQGLDDLHVDIEHHLVDLRGVQIMVRRFAQEP</sequence>
<dbReference type="AlphaFoldDB" id="A0A8B2NMZ6"/>
<keyword evidence="2" id="KW-1185">Reference proteome</keyword>
<dbReference type="EMBL" id="QHHQ01000005">
    <property type="protein sequence ID" value="RAH99548.1"/>
    <property type="molecule type" value="Genomic_DNA"/>
</dbReference>
<accession>A0A8B2NMZ6</accession>
<dbReference type="RefSeq" id="WP_111349858.1">
    <property type="nucleotide sequence ID" value="NZ_QHHQ01000005.1"/>
</dbReference>
<protein>
    <submittedName>
        <fullName evidence="1">Uncharacterized protein</fullName>
    </submittedName>
</protein>
<gene>
    <name evidence="1" type="ORF">DLJ53_23875</name>
</gene>
<evidence type="ECO:0000313" key="2">
    <source>
        <dbReference type="Proteomes" id="UP000249590"/>
    </source>
</evidence>
<name>A0A8B2NMZ6_9HYPH</name>
<organism evidence="1 2">
    <name type="scientific">Acuticoccus sediminis</name>
    <dbReference type="NCBI Taxonomy" id="2184697"/>
    <lineage>
        <taxon>Bacteria</taxon>
        <taxon>Pseudomonadati</taxon>
        <taxon>Pseudomonadota</taxon>
        <taxon>Alphaproteobacteria</taxon>
        <taxon>Hyphomicrobiales</taxon>
        <taxon>Amorphaceae</taxon>
        <taxon>Acuticoccus</taxon>
    </lineage>
</organism>
<proteinExistence type="predicted"/>
<comment type="caution">
    <text evidence="1">The sequence shown here is derived from an EMBL/GenBank/DDBJ whole genome shotgun (WGS) entry which is preliminary data.</text>
</comment>
<evidence type="ECO:0000313" key="1">
    <source>
        <dbReference type="EMBL" id="RAH99548.1"/>
    </source>
</evidence>